<evidence type="ECO:0000313" key="5">
    <source>
        <dbReference type="Proteomes" id="UP000231990"/>
    </source>
</evidence>
<dbReference type="Proteomes" id="UP000231990">
    <property type="component" value="Unassembled WGS sequence"/>
</dbReference>
<sequence>MDSLKERLSGVGGFICIAGLASSGLSLIDYNLKILMWIDNWGMTVGWIIRVGLIVGGAALFFFTRKKS</sequence>
<evidence type="ECO:0000313" key="3">
    <source>
        <dbReference type="EMBL" id="PJZ74664.1"/>
    </source>
</evidence>
<protein>
    <submittedName>
        <fullName evidence="3">Uncharacterized protein</fullName>
    </submittedName>
</protein>
<keyword evidence="1" id="KW-0812">Transmembrane</keyword>
<comment type="caution">
    <text evidence="3">The sequence shown here is derived from an EMBL/GenBank/DDBJ whole genome shotgun (WGS) entry which is preliminary data.</text>
</comment>
<accession>A0A2M9ZRJ6</accession>
<evidence type="ECO:0000256" key="1">
    <source>
        <dbReference type="SAM" id="Phobius"/>
    </source>
</evidence>
<organism evidence="3 5">
    <name type="scientific">Leptospira perolatii</name>
    <dbReference type="NCBI Taxonomy" id="2023191"/>
    <lineage>
        <taxon>Bacteria</taxon>
        <taxon>Pseudomonadati</taxon>
        <taxon>Spirochaetota</taxon>
        <taxon>Spirochaetia</taxon>
        <taxon>Leptospirales</taxon>
        <taxon>Leptospiraceae</taxon>
        <taxon>Leptospira</taxon>
    </lineage>
</organism>
<dbReference type="OrthoDB" id="332088at2"/>
<dbReference type="AlphaFoldDB" id="A0A2M9ZRJ6"/>
<dbReference type="EMBL" id="NPDZ01000001">
    <property type="protein sequence ID" value="PJZ74664.1"/>
    <property type="molecule type" value="Genomic_DNA"/>
</dbReference>
<evidence type="ECO:0000313" key="4">
    <source>
        <dbReference type="Proteomes" id="UP000231962"/>
    </source>
</evidence>
<reference evidence="4 5" key="1">
    <citation type="submission" date="2017-07" db="EMBL/GenBank/DDBJ databases">
        <title>Leptospira spp. isolated from tropical soils.</title>
        <authorList>
            <person name="Thibeaux R."/>
            <person name="Iraola G."/>
            <person name="Ferres I."/>
            <person name="Bierque E."/>
            <person name="Girault D."/>
            <person name="Soupe-Gilbert M.-E."/>
            <person name="Picardeau M."/>
            <person name="Goarant C."/>
        </authorList>
    </citation>
    <scope>NUCLEOTIDE SEQUENCE [LARGE SCALE GENOMIC DNA]</scope>
    <source>
        <strain evidence="3 5">FH1-B-B1</strain>
        <strain evidence="2 4">FH1-B-C1</strain>
    </source>
</reference>
<dbReference type="Proteomes" id="UP000231962">
    <property type="component" value="Unassembled WGS sequence"/>
</dbReference>
<dbReference type="RefSeq" id="WP_100712074.1">
    <property type="nucleotide sequence ID" value="NZ_NPDY01000001.1"/>
</dbReference>
<proteinExistence type="predicted"/>
<name>A0A2M9ZRJ6_9LEPT</name>
<keyword evidence="4" id="KW-1185">Reference proteome</keyword>
<evidence type="ECO:0000313" key="2">
    <source>
        <dbReference type="EMBL" id="PJZ71132.1"/>
    </source>
</evidence>
<dbReference type="EMBL" id="NPDY01000001">
    <property type="protein sequence ID" value="PJZ71132.1"/>
    <property type="molecule type" value="Genomic_DNA"/>
</dbReference>
<feature type="transmembrane region" description="Helical" evidence="1">
    <location>
        <begin position="44"/>
        <end position="63"/>
    </location>
</feature>
<keyword evidence="1" id="KW-1133">Transmembrane helix</keyword>
<gene>
    <name evidence="2" type="ORF">CH360_01020</name>
    <name evidence="3" type="ORF">CH373_01020</name>
</gene>
<keyword evidence="1" id="KW-0472">Membrane</keyword>
<feature type="transmembrane region" description="Helical" evidence="1">
    <location>
        <begin position="12"/>
        <end position="32"/>
    </location>
</feature>